<reference evidence="2" key="3">
    <citation type="submission" date="2011-05" db="EMBL/GenBank/DDBJ databases">
        <title>Complete sequence of Methylomonas methanica MC09.</title>
        <authorList>
            <consortium name="US DOE Joint Genome Institute"/>
            <person name="Lucas S."/>
            <person name="Han J."/>
            <person name="Lapidus A."/>
            <person name="Cheng J.-F."/>
            <person name="Goodwin L."/>
            <person name="Pitluck S."/>
            <person name="Peters L."/>
            <person name="Mikhailova N."/>
            <person name="Teshima H."/>
            <person name="Han C."/>
            <person name="Tapia R."/>
            <person name="Land M."/>
            <person name="Hauser L."/>
            <person name="Kyrpides N."/>
            <person name="Ivanova N."/>
            <person name="Pagani I."/>
            <person name="Stein L."/>
            <person name="Woyke T."/>
        </authorList>
    </citation>
    <scope>NUCLEOTIDE SEQUENCE [LARGE SCALE GENOMIC DNA]</scope>
    <source>
        <strain evidence="2">MC09</strain>
    </source>
</reference>
<proteinExistence type="predicted"/>
<accession>F9ZV20</accession>
<dbReference type="AlphaFoldDB" id="F9ZV20"/>
<dbReference type="HOGENOM" id="CLU_2035336_0_0_6"/>
<keyword evidence="2" id="KW-1185">Reference proteome</keyword>
<name>F9ZV20_METMM</name>
<dbReference type="PROSITE" id="PS51257">
    <property type="entry name" value="PROKAR_LIPOPROTEIN"/>
    <property type="match status" value="1"/>
</dbReference>
<reference evidence="1 2" key="1">
    <citation type="journal article" date="2011" name="J. Bacteriol.">
        <title>Complete Genome Sequence of the Aerobic Marine Methanotroph Methylomonas methanica MC09.</title>
        <authorList>
            <person name="Boden R."/>
            <person name="Cunliffe M."/>
            <person name="Scanlan J."/>
            <person name="Moussard H."/>
            <person name="Kits K.D."/>
            <person name="Klotz M.G."/>
            <person name="Jetten M.S."/>
            <person name="Vuilleumier S."/>
            <person name="Han J."/>
            <person name="Peters L."/>
            <person name="Mikhailova N."/>
            <person name="Teshima H."/>
            <person name="Tapia R."/>
            <person name="Kyrpides N."/>
            <person name="Ivanova N."/>
            <person name="Pagani I."/>
            <person name="Cheng J.F."/>
            <person name="Goodwin L."/>
            <person name="Han C."/>
            <person name="Hauser L."/>
            <person name="Land M.L."/>
            <person name="Lapidus A."/>
            <person name="Lucas S."/>
            <person name="Pitluck S."/>
            <person name="Woyke T."/>
            <person name="Stein L."/>
            <person name="Murrell J.C."/>
        </authorList>
    </citation>
    <scope>NUCLEOTIDE SEQUENCE [LARGE SCALE GENOMIC DNA]</scope>
    <source>
        <strain evidence="1 2">MC09</strain>
    </source>
</reference>
<dbReference type="Proteomes" id="UP000008888">
    <property type="component" value="Chromosome"/>
</dbReference>
<dbReference type="KEGG" id="mmt:Metme_1017"/>
<reference key="2">
    <citation type="submission" date="2011-05" db="EMBL/GenBank/DDBJ databases">
        <title>Complete genome sequence of the aerobic marine methanotroph Methylomonas methanica MC09.</title>
        <authorList>
            <person name="Boden R."/>
            <person name="Cunliffe M."/>
            <person name="Scanlan J."/>
            <person name="Moussard H."/>
            <person name="Kits K.D."/>
            <person name="Klotz M."/>
            <person name="Jetten M."/>
            <person name="Vuilleumier S."/>
            <person name="Han J."/>
            <person name="Peters L."/>
            <person name="Mikhailova N."/>
            <person name="Teshima H."/>
            <person name="Tapia R."/>
            <person name="Kyrpides N."/>
            <person name="Ivanova N."/>
            <person name="Pagani I."/>
            <person name="Cheng J.-F."/>
            <person name="Goodwin L."/>
            <person name="Han C."/>
            <person name="Hauser L."/>
            <person name="Land M."/>
            <person name="Lapidus A."/>
            <person name="Lucas S."/>
            <person name="Pitluck S."/>
            <person name="Woyke T."/>
            <person name="Stein L.Y."/>
            <person name="Murrell C."/>
        </authorList>
    </citation>
    <scope>NUCLEOTIDE SEQUENCE</scope>
    <source>
        <strain>MC09</strain>
    </source>
</reference>
<organism evidence="1 2">
    <name type="scientific">Methylomonas methanica (strain DSM 25384 / MC09)</name>
    <dbReference type="NCBI Taxonomy" id="857087"/>
    <lineage>
        <taxon>Bacteria</taxon>
        <taxon>Pseudomonadati</taxon>
        <taxon>Pseudomonadota</taxon>
        <taxon>Gammaproteobacteria</taxon>
        <taxon>Methylococcales</taxon>
        <taxon>Methylococcaceae</taxon>
        <taxon>Methylomonas</taxon>
    </lineage>
</organism>
<evidence type="ECO:0000313" key="2">
    <source>
        <dbReference type="Proteomes" id="UP000008888"/>
    </source>
</evidence>
<evidence type="ECO:0000313" key="1">
    <source>
        <dbReference type="EMBL" id="AEF99453.1"/>
    </source>
</evidence>
<sequence length="121" mass="13443">MENFKLLFIVAFAMLLVGCSSINTNVAMFGTENYREGITSSENYRNLKEYLLNNDIKLYPIVSVSNSPSGALGRIPVNGTALSMVSKDNNKWLQDSMNTLINSELQGIVLNKYDEDALILT</sequence>
<protein>
    <submittedName>
        <fullName evidence="1">Uncharacterized protein</fullName>
    </submittedName>
</protein>
<gene>
    <name evidence="1" type="ordered locus">Metme_1017</name>
</gene>
<dbReference type="EMBL" id="CP002738">
    <property type="protein sequence ID" value="AEF99453.1"/>
    <property type="molecule type" value="Genomic_DNA"/>
</dbReference>